<dbReference type="InterPro" id="IPR030678">
    <property type="entry name" value="Peptide/Ni-bd"/>
</dbReference>
<dbReference type="GO" id="GO:0043190">
    <property type="term" value="C:ATP-binding cassette (ABC) transporter complex"/>
    <property type="evidence" value="ECO:0007669"/>
    <property type="project" value="InterPro"/>
</dbReference>
<evidence type="ECO:0000259" key="6">
    <source>
        <dbReference type="Pfam" id="PF00496"/>
    </source>
</evidence>
<name>A0A939C2J3_9ACTN</name>
<reference evidence="7" key="1">
    <citation type="submission" date="2021-01" db="EMBL/GenBank/DDBJ databases">
        <title>YIM 132084 draft genome.</title>
        <authorList>
            <person name="An D."/>
        </authorList>
    </citation>
    <scope>NUCLEOTIDE SEQUENCE</scope>
    <source>
        <strain evidence="7">YIM 132084</strain>
    </source>
</reference>
<dbReference type="PIRSF" id="PIRSF002741">
    <property type="entry name" value="MppA"/>
    <property type="match status" value="1"/>
</dbReference>
<evidence type="ECO:0000313" key="7">
    <source>
        <dbReference type="EMBL" id="MBM9468324.1"/>
    </source>
</evidence>
<dbReference type="PANTHER" id="PTHR30290">
    <property type="entry name" value="PERIPLASMIC BINDING COMPONENT OF ABC TRANSPORTER"/>
    <property type="match status" value="1"/>
</dbReference>
<dbReference type="GO" id="GO:1904680">
    <property type="term" value="F:peptide transmembrane transporter activity"/>
    <property type="evidence" value="ECO:0007669"/>
    <property type="project" value="TreeGrafter"/>
</dbReference>
<dbReference type="InterPro" id="IPR000914">
    <property type="entry name" value="SBP_5_dom"/>
</dbReference>
<evidence type="ECO:0000256" key="2">
    <source>
        <dbReference type="ARBA" id="ARBA00005695"/>
    </source>
</evidence>
<protein>
    <recommendedName>
        <fullName evidence="6">Solute-binding protein family 5 domain-containing protein</fullName>
    </recommendedName>
</protein>
<dbReference type="GO" id="GO:0015833">
    <property type="term" value="P:peptide transport"/>
    <property type="evidence" value="ECO:0007669"/>
    <property type="project" value="TreeGrafter"/>
</dbReference>
<accession>A0A939C2J3</accession>
<dbReference type="AlphaFoldDB" id="A0A939C2J3"/>
<evidence type="ECO:0000256" key="1">
    <source>
        <dbReference type="ARBA" id="ARBA00004196"/>
    </source>
</evidence>
<dbReference type="EMBL" id="JAERWK010000016">
    <property type="protein sequence ID" value="MBM9468324.1"/>
    <property type="molecule type" value="Genomic_DNA"/>
</dbReference>
<feature type="domain" description="Solute-binding protein family 5" evidence="6">
    <location>
        <begin position="87"/>
        <end position="428"/>
    </location>
</feature>
<evidence type="ECO:0000313" key="8">
    <source>
        <dbReference type="Proteomes" id="UP000663792"/>
    </source>
</evidence>
<dbReference type="Proteomes" id="UP000663792">
    <property type="component" value="Unassembled WGS sequence"/>
</dbReference>
<dbReference type="GO" id="GO:0030313">
    <property type="term" value="C:cell envelope"/>
    <property type="evidence" value="ECO:0007669"/>
    <property type="project" value="UniProtKB-SubCell"/>
</dbReference>
<dbReference type="PROSITE" id="PS51257">
    <property type="entry name" value="PROKAR_LIPOPROTEIN"/>
    <property type="match status" value="1"/>
</dbReference>
<dbReference type="Pfam" id="PF00496">
    <property type="entry name" value="SBP_bac_5"/>
    <property type="match status" value="1"/>
</dbReference>
<proteinExistence type="inferred from homology"/>
<dbReference type="SUPFAM" id="SSF53850">
    <property type="entry name" value="Periplasmic binding protein-like II"/>
    <property type="match status" value="1"/>
</dbReference>
<keyword evidence="3" id="KW-0813">Transport</keyword>
<dbReference type="PANTHER" id="PTHR30290:SF10">
    <property type="entry name" value="PERIPLASMIC OLIGOPEPTIDE-BINDING PROTEIN-RELATED"/>
    <property type="match status" value="1"/>
</dbReference>
<keyword evidence="8" id="KW-1185">Reference proteome</keyword>
<evidence type="ECO:0000256" key="3">
    <source>
        <dbReference type="ARBA" id="ARBA00022448"/>
    </source>
</evidence>
<gene>
    <name evidence="7" type="ORF">JL106_13645</name>
</gene>
<feature type="signal peptide" evidence="5">
    <location>
        <begin position="1"/>
        <end position="25"/>
    </location>
</feature>
<evidence type="ECO:0000256" key="4">
    <source>
        <dbReference type="ARBA" id="ARBA00022729"/>
    </source>
</evidence>
<organism evidence="7 8">
    <name type="scientific">Nakamurella leprariae</name>
    <dbReference type="NCBI Taxonomy" id="2803911"/>
    <lineage>
        <taxon>Bacteria</taxon>
        <taxon>Bacillati</taxon>
        <taxon>Actinomycetota</taxon>
        <taxon>Actinomycetes</taxon>
        <taxon>Nakamurellales</taxon>
        <taxon>Nakamurellaceae</taxon>
        <taxon>Nakamurella</taxon>
    </lineage>
</organism>
<dbReference type="CDD" id="cd08496">
    <property type="entry name" value="PBP2_NikA_DppA_OppA_like_9"/>
    <property type="match status" value="1"/>
</dbReference>
<feature type="chain" id="PRO_5039578933" description="Solute-binding protein family 5 domain-containing protein" evidence="5">
    <location>
        <begin position="26"/>
        <end position="519"/>
    </location>
</feature>
<comment type="caution">
    <text evidence="7">The sequence shown here is derived from an EMBL/GenBank/DDBJ whole genome shotgun (WGS) entry which is preliminary data.</text>
</comment>
<dbReference type="Gene3D" id="3.40.190.10">
    <property type="entry name" value="Periplasmic binding protein-like II"/>
    <property type="match status" value="1"/>
</dbReference>
<comment type="subcellular location">
    <subcellularLocation>
        <location evidence="1">Cell envelope</location>
    </subcellularLocation>
</comment>
<sequence>MKRLARSRTLAVGAVLTLVSTIGLAGCSSDSGSGGGSGGEGGTSTLRWAFSLPTSWDPVTSSTGNDINTLSLVYASLTQLDEQGTAGPGLAESWEYNADGTEVTFTLRPNLKFSDGTALDAEAVRTSLLRGKTQDNSLLKDQLSTIKDVQAPDATTVVVQLQAPDYQVPLLLAGKTGAIVSPKAIEENVSGLPTAPVGAGPFKFESFIPESQAIMVANPEYWDAADISIDRLELTVAPDPATIVTAVQSGAIDVATLQPRLIDQAKSAGLGVDISPTLTVNQVDVNSTLPGVDDPTVVEALKYAVDRQQLVDVITAGQGKVTYQPFPPDYIAYDPELDDRFAYDPEKARALLAEAGHGPDDPLDLTITAAAYNQQQAELVQAQLQVVGVNSTIKIVPPGSSTWQQEVYLGRNAQFALDGTVGRESPVQNLTVVYGAQGLMNTSKVATPEFLAALDKVRQTPLDDPNYQTVLHEAVALGVEQNPSFSTFNTPRVTVRSEKVSELPPFISQYRWEGVTVQP</sequence>
<dbReference type="GO" id="GO:0042597">
    <property type="term" value="C:periplasmic space"/>
    <property type="evidence" value="ECO:0007669"/>
    <property type="project" value="UniProtKB-ARBA"/>
</dbReference>
<keyword evidence="4 5" id="KW-0732">Signal</keyword>
<comment type="similarity">
    <text evidence="2">Belongs to the bacterial solute-binding protein 5 family.</text>
</comment>
<dbReference type="RefSeq" id="WP_205261253.1">
    <property type="nucleotide sequence ID" value="NZ_JAERWK010000016.1"/>
</dbReference>
<dbReference type="Gene3D" id="3.10.105.10">
    <property type="entry name" value="Dipeptide-binding Protein, Domain 3"/>
    <property type="match status" value="1"/>
</dbReference>
<dbReference type="InterPro" id="IPR039424">
    <property type="entry name" value="SBP_5"/>
</dbReference>
<evidence type="ECO:0000256" key="5">
    <source>
        <dbReference type="SAM" id="SignalP"/>
    </source>
</evidence>